<dbReference type="PROSITE" id="PS50011">
    <property type="entry name" value="PROTEIN_KINASE_DOM"/>
    <property type="match status" value="1"/>
</dbReference>
<evidence type="ECO:0000256" key="4">
    <source>
        <dbReference type="ARBA" id="ARBA00022723"/>
    </source>
</evidence>
<dbReference type="InterPro" id="IPR001715">
    <property type="entry name" value="CH_dom"/>
</dbReference>
<dbReference type="InterPro" id="IPR046349">
    <property type="entry name" value="C1-like_sf"/>
</dbReference>
<comment type="similarity">
    <text evidence="1">Belongs to the protein kinase superfamily. STE Ser/Thr protein kinase family. MAP kinase kinase kinase subfamily.</text>
</comment>
<feature type="region of interest" description="Disordered" evidence="10">
    <location>
        <begin position="1006"/>
        <end position="1264"/>
    </location>
</feature>
<feature type="compositionally biased region" description="Basic and acidic residues" evidence="10">
    <location>
        <begin position="78"/>
        <end position="91"/>
    </location>
</feature>
<organism evidence="14 15">
    <name type="scientific">Macrolepiota fuliginosa MF-IS2</name>
    <dbReference type="NCBI Taxonomy" id="1400762"/>
    <lineage>
        <taxon>Eukaryota</taxon>
        <taxon>Fungi</taxon>
        <taxon>Dikarya</taxon>
        <taxon>Basidiomycota</taxon>
        <taxon>Agaricomycotina</taxon>
        <taxon>Agaricomycetes</taxon>
        <taxon>Agaricomycetidae</taxon>
        <taxon>Agaricales</taxon>
        <taxon>Agaricineae</taxon>
        <taxon>Agaricaceae</taxon>
        <taxon>Macrolepiota</taxon>
    </lineage>
</organism>
<feature type="compositionally biased region" description="Polar residues" evidence="10">
    <location>
        <begin position="1"/>
        <end position="10"/>
    </location>
</feature>
<evidence type="ECO:0008006" key="16">
    <source>
        <dbReference type="Google" id="ProtNLM"/>
    </source>
</evidence>
<feature type="region of interest" description="Disordered" evidence="10">
    <location>
        <begin position="1788"/>
        <end position="1807"/>
    </location>
</feature>
<dbReference type="PROSITE" id="PS50081">
    <property type="entry name" value="ZF_DAG_PE_2"/>
    <property type="match status" value="1"/>
</dbReference>
<dbReference type="Pfam" id="PF00069">
    <property type="entry name" value="Pkinase"/>
    <property type="match status" value="1"/>
</dbReference>
<evidence type="ECO:0000256" key="6">
    <source>
        <dbReference type="ARBA" id="ARBA00022777"/>
    </source>
</evidence>
<keyword evidence="3" id="KW-0808">Transferase</keyword>
<dbReference type="GO" id="GO:0005524">
    <property type="term" value="F:ATP binding"/>
    <property type="evidence" value="ECO:0007669"/>
    <property type="project" value="UniProtKB-UniRule"/>
</dbReference>
<feature type="region of interest" description="Disordered" evidence="10">
    <location>
        <begin position="1817"/>
        <end position="1965"/>
    </location>
</feature>
<feature type="compositionally biased region" description="Gly residues" evidence="10">
    <location>
        <begin position="859"/>
        <end position="873"/>
    </location>
</feature>
<name>A0A9P5XP24_9AGAR</name>
<evidence type="ECO:0000256" key="8">
    <source>
        <dbReference type="ARBA" id="ARBA00022840"/>
    </source>
</evidence>
<protein>
    <recommendedName>
        <fullName evidence="16">Pkinase-domain-containing protein</fullName>
    </recommendedName>
</protein>
<feature type="compositionally biased region" description="Basic residues" evidence="10">
    <location>
        <begin position="1832"/>
        <end position="1846"/>
    </location>
</feature>
<evidence type="ECO:0000313" key="15">
    <source>
        <dbReference type="Proteomes" id="UP000807342"/>
    </source>
</evidence>
<dbReference type="PANTHER" id="PTHR11584:SF369">
    <property type="entry name" value="MITOGEN-ACTIVATED PROTEIN KINASE KINASE KINASE 19-RELATED"/>
    <property type="match status" value="1"/>
</dbReference>
<dbReference type="Gene3D" id="3.30.60.20">
    <property type="match status" value="1"/>
</dbReference>
<dbReference type="Pfam" id="PF00307">
    <property type="entry name" value="CH"/>
    <property type="match status" value="1"/>
</dbReference>
<evidence type="ECO:0000256" key="5">
    <source>
        <dbReference type="ARBA" id="ARBA00022741"/>
    </source>
</evidence>
<dbReference type="Gene3D" id="1.10.418.10">
    <property type="entry name" value="Calponin-like domain"/>
    <property type="match status" value="1"/>
</dbReference>
<proteinExistence type="inferred from homology"/>
<feature type="compositionally biased region" description="Low complexity" evidence="10">
    <location>
        <begin position="1081"/>
        <end position="1103"/>
    </location>
</feature>
<accession>A0A9P5XP24</accession>
<keyword evidence="8 9" id="KW-0067">ATP-binding</keyword>
<dbReference type="Proteomes" id="UP000807342">
    <property type="component" value="Unassembled WGS sequence"/>
</dbReference>
<feature type="compositionally biased region" description="Pro residues" evidence="10">
    <location>
        <begin position="731"/>
        <end position="744"/>
    </location>
</feature>
<dbReference type="CDD" id="cd06627">
    <property type="entry name" value="STKc_Cdc7_like"/>
    <property type="match status" value="1"/>
</dbReference>
<keyword evidence="2" id="KW-0723">Serine/threonine-protein kinase</keyword>
<keyword evidence="5 9" id="KW-0547">Nucleotide-binding</keyword>
<keyword evidence="7" id="KW-0862">Zinc</keyword>
<dbReference type="InterPro" id="IPR002219">
    <property type="entry name" value="PKC_DAG/PE"/>
</dbReference>
<evidence type="ECO:0000256" key="3">
    <source>
        <dbReference type="ARBA" id="ARBA00022679"/>
    </source>
</evidence>
<gene>
    <name evidence="14" type="ORF">P691DRAFT_809889</name>
</gene>
<feature type="compositionally biased region" description="Basic and acidic residues" evidence="10">
    <location>
        <begin position="952"/>
        <end position="972"/>
    </location>
</feature>
<dbReference type="PROSITE" id="PS00107">
    <property type="entry name" value="PROTEIN_KINASE_ATP"/>
    <property type="match status" value="1"/>
</dbReference>
<dbReference type="Gene3D" id="1.10.510.10">
    <property type="entry name" value="Transferase(Phosphotransferase) domain 1"/>
    <property type="match status" value="1"/>
</dbReference>
<dbReference type="CDD" id="cd00014">
    <property type="entry name" value="CH_SF"/>
    <property type="match status" value="1"/>
</dbReference>
<feature type="binding site" evidence="9">
    <location>
        <position position="1345"/>
    </location>
    <ligand>
        <name>ATP</name>
        <dbReference type="ChEBI" id="CHEBI:30616"/>
    </ligand>
</feature>
<dbReference type="InterPro" id="IPR008271">
    <property type="entry name" value="Ser/Thr_kinase_AS"/>
</dbReference>
<dbReference type="CDD" id="cd00029">
    <property type="entry name" value="C1"/>
    <property type="match status" value="1"/>
</dbReference>
<evidence type="ECO:0000259" key="13">
    <source>
        <dbReference type="PROSITE" id="PS50081"/>
    </source>
</evidence>
<dbReference type="InterPro" id="IPR017441">
    <property type="entry name" value="Protein_kinase_ATP_BS"/>
</dbReference>
<feature type="domain" description="Protein kinase" evidence="11">
    <location>
        <begin position="1316"/>
        <end position="1570"/>
    </location>
</feature>
<keyword evidence="15" id="KW-1185">Reference proteome</keyword>
<sequence>MASHQRINTNIIPPIASSSRSPPHSSASPPLVQDTGPKTFNRLASIGQSIRTATRSKKAPAPESDDFATITTKTVKGKGREKIPAEELPKEKDKMNVFGKLGSKVTFRRTRRESLAPSPLPLPQDAATSTEGKERVAGVTSFMTPSLRLASLSSPAIHLSSQALPSPKSQPSVPASSSSGAAALVSPTRERTRRASLQPQPTEISSPIPLTSKRERPPAGPSREFSTRHRSTKSNPPEIPIPTSVPNTPHRNSSRDTQNRPSIEMESPLNTPTPSPTHRGRVVRTSTIRPAAAHPEPSSPRNARPISPLRTRSPPHPRVVSPTNRGLVSSSATHLHASSPSPPPRRPSIDAPRRPSIDSPRRPSVDSPRRVSGETPRRSSRDSPVDYRTESPTPVRPRPTSPNQRAYAQNRHYNISAASLISPYNVEQREQLRKAASMLCKEMVKPPPHMSKSEQASRNWDEVERRLHPLSRLERIWGMSSISSASNLNLSTSGMSSSGLSAAGEERERRVFCEALRDGFVLCQLVNKLRAGNMVRPDPREDGFIKTSNVTKFLAACASYGLQHEDLFHRDDLIEGTSESLARVAHTIIALIQFVDTPAPSRIKWIKPASPKPNASTASSSAGPYMKGSLGRASASTPNLMPLSTPPTPTSPRKRYSPPMGLPTVRSDSSEEGHSATPKTPPMRQLISSGSRVNVNVIDPSDSEVTTGGEEEEQDGMEQERGEVIVVRPVTTPPPLLRPPPKSPLRPQSVRREQERKRNDGGISAWVRSAASPPTSGVSGSPPAPRLGLGPGLSRVNSMAAESTRASVGNASFLDSPIGISSLNEYNYARQSVASSAATDTTVTTQVSSILDNHHGHGGHTGSGSGSGSGGNKFGTVRTMTTDLTSEVPSMTRTEGAAIADELVRKESLVPPVPPPKGLRERRPSGAHMHGHAIDLTRVAEEPDESGSSGGHRKEKERDRDPKGKGRVEESPTKGVRGAGDRVHAAVHLHKAKWPDDFLDAFQLSMQSSTSSSDQEEPPKLRPASPSYAHAPMSRSVSPPRKVAIVGMMTGRRADGSNESANLAPRRPTHLPRHSMDTTPTSYASGSTSTLASASTGATAGLLPKESILRRDTSPDAVLGSGSRIMLRRTSTNKSPLPSLPQPRAGSSLSMSRNGTSALDSEGDENSNGGAGKGGNGTVPVPFPRRVSDDRAYTPSPSPRAEAFGNRSGNTSTSAASGSASSSGNTNATTNERPRPPRGRFQSEINGSSRVKETPNSYDDLGAKPSRMRFESMVNLGRVDSAMASASDLMVRDSIDGSAVRKMLVVREEGKPPTHFQLGNCIGKGQFGSVYRALNLNTGQMVAVKRIRLEGLKEDEISTLMDEVDLVKRLSHPGIVKYEGMARDEDTLNIVLEYAENGSLAHTLKAFGKLNEKLVASYVVKILEGLHYLHQSDVVHCDLKAANILTTKNGNVKLSDFGVSLNLRTVRTQNQNDVAGTPNWMAPEIIELRGPQTQSDIWSLGCTVIELMTGRPPYAEISNSMTVMFRIVEDDMPPIPEGCSELLQDFLQQCFHKDYSKRPSAELLCEHPWLKKNWVGLKDLRPQDSIPFLRRVSADLQKSDMVRYFAKMDPDSPNLAEFPRDIAGSPPPVSSSSPVGRRTSNASIRPPQLDTEFKNSPSEHSFVKTTFSKPVICRVCLENVKKSAVLCSKCSLISHSKCAPTAPPTCDLRSQLLLYAQYAEQGNSSSLYSNPLSEQPDFPRSPVAMSDVPYVTINTPRSSVDTPSPQPTNSPPTAFKLKSVFKRSRSNLVHRETAPSSAPASEPDLSNSRTALKDAVGDKAKDPHLDEVSPVARKRQAAVLHKRSKERPRSYTSNSTGLSSLRSAATAAESMNSNGQNGTGRLSQLSNVGNPGTSSSQERDRVKKKSVSVKVPVIPPVSAPDAETNDFAELSTTSSVLPGSLPPDTATRRARAKRDSKQSGNCVVQ</sequence>
<feature type="region of interest" description="Disordered" evidence="10">
    <location>
        <begin position="603"/>
        <end position="793"/>
    </location>
</feature>
<dbReference type="InterPro" id="IPR011009">
    <property type="entry name" value="Kinase-like_dom_sf"/>
</dbReference>
<feature type="compositionally biased region" description="Low complexity" evidence="10">
    <location>
        <begin position="329"/>
        <end position="339"/>
    </location>
</feature>
<evidence type="ECO:0000256" key="7">
    <source>
        <dbReference type="ARBA" id="ARBA00022833"/>
    </source>
</evidence>
<feature type="region of interest" description="Disordered" evidence="10">
    <location>
        <begin position="1754"/>
        <end position="1775"/>
    </location>
</feature>
<dbReference type="SUPFAM" id="SSF47576">
    <property type="entry name" value="Calponin-homology domain, CH-domain"/>
    <property type="match status" value="1"/>
</dbReference>
<feature type="compositionally biased region" description="Polar residues" evidence="10">
    <location>
        <begin position="1850"/>
        <end position="1896"/>
    </location>
</feature>
<dbReference type="GO" id="GO:0046872">
    <property type="term" value="F:metal ion binding"/>
    <property type="evidence" value="ECO:0007669"/>
    <property type="project" value="UniProtKB-KW"/>
</dbReference>
<dbReference type="PANTHER" id="PTHR11584">
    <property type="entry name" value="SERINE/THREONINE PROTEIN KINASE"/>
    <property type="match status" value="1"/>
</dbReference>
<dbReference type="PROSITE" id="PS00479">
    <property type="entry name" value="ZF_DAG_PE_1"/>
    <property type="match status" value="1"/>
</dbReference>
<keyword evidence="6" id="KW-0418">Kinase</keyword>
<feature type="compositionally biased region" description="Basic and acidic residues" evidence="10">
    <location>
        <begin position="932"/>
        <end position="941"/>
    </location>
</feature>
<feature type="domain" description="Calponin-homology (CH)" evidence="12">
    <location>
        <begin position="485"/>
        <end position="596"/>
    </location>
</feature>
<dbReference type="PROSITE" id="PS50021">
    <property type="entry name" value="CH"/>
    <property type="match status" value="1"/>
</dbReference>
<feature type="compositionally biased region" description="Polar residues" evidence="10">
    <location>
        <begin position="1794"/>
        <end position="1807"/>
    </location>
</feature>
<feature type="compositionally biased region" description="Polar residues" evidence="10">
    <location>
        <begin position="195"/>
        <end position="209"/>
    </location>
</feature>
<feature type="region of interest" description="Disordered" evidence="10">
    <location>
        <begin position="1"/>
        <end position="91"/>
    </location>
</feature>
<feature type="region of interest" description="Disordered" evidence="10">
    <location>
        <begin position="161"/>
        <end position="404"/>
    </location>
</feature>
<feature type="compositionally biased region" description="Polar residues" evidence="10">
    <location>
        <begin position="1145"/>
        <end position="1159"/>
    </location>
</feature>
<dbReference type="InterPro" id="IPR000719">
    <property type="entry name" value="Prot_kinase_dom"/>
</dbReference>
<dbReference type="Pfam" id="PF00130">
    <property type="entry name" value="C1_1"/>
    <property type="match status" value="1"/>
</dbReference>
<feature type="compositionally biased region" description="Basic and acidic residues" evidence="10">
    <location>
        <begin position="347"/>
        <end position="389"/>
    </location>
</feature>
<feature type="compositionally biased region" description="Basic and acidic residues" evidence="10">
    <location>
        <begin position="1817"/>
        <end position="1827"/>
    </location>
</feature>
<dbReference type="OrthoDB" id="8693905at2759"/>
<dbReference type="SUPFAM" id="SSF56112">
    <property type="entry name" value="Protein kinase-like (PK-like)"/>
    <property type="match status" value="1"/>
</dbReference>
<feature type="compositionally biased region" description="Polar residues" evidence="10">
    <location>
        <begin position="613"/>
        <end position="622"/>
    </location>
</feature>
<feature type="compositionally biased region" description="Basic and acidic residues" evidence="10">
    <location>
        <begin position="750"/>
        <end position="760"/>
    </location>
</feature>
<feature type="region of interest" description="Disordered" evidence="10">
    <location>
        <begin position="851"/>
        <end position="877"/>
    </location>
</feature>
<feature type="compositionally biased region" description="Polar residues" evidence="10">
    <location>
        <begin position="1243"/>
        <end position="1257"/>
    </location>
</feature>
<dbReference type="EMBL" id="MU151055">
    <property type="protein sequence ID" value="KAF9454333.1"/>
    <property type="molecule type" value="Genomic_DNA"/>
</dbReference>
<keyword evidence="4" id="KW-0479">Metal-binding</keyword>
<feature type="region of interest" description="Disordered" evidence="10">
    <location>
        <begin position="1618"/>
        <end position="1656"/>
    </location>
</feature>
<feature type="region of interest" description="Disordered" evidence="10">
    <location>
        <begin position="902"/>
        <end position="981"/>
    </location>
</feature>
<evidence type="ECO:0000256" key="9">
    <source>
        <dbReference type="PROSITE-ProRule" id="PRU10141"/>
    </source>
</evidence>
<reference evidence="14" key="1">
    <citation type="submission" date="2020-11" db="EMBL/GenBank/DDBJ databases">
        <authorList>
            <consortium name="DOE Joint Genome Institute"/>
            <person name="Ahrendt S."/>
            <person name="Riley R."/>
            <person name="Andreopoulos W."/>
            <person name="Labutti K."/>
            <person name="Pangilinan J."/>
            <person name="Ruiz-Duenas F.J."/>
            <person name="Barrasa J.M."/>
            <person name="Sanchez-Garcia M."/>
            <person name="Camarero S."/>
            <person name="Miyauchi S."/>
            <person name="Serrano A."/>
            <person name="Linde D."/>
            <person name="Babiker R."/>
            <person name="Drula E."/>
            <person name="Ayuso-Fernandez I."/>
            <person name="Pacheco R."/>
            <person name="Padilla G."/>
            <person name="Ferreira P."/>
            <person name="Barriuso J."/>
            <person name="Kellner H."/>
            <person name="Castanera R."/>
            <person name="Alfaro M."/>
            <person name="Ramirez L."/>
            <person name="Pisabarro A.G."/>
            <person name="Kuo A."/>
            <person name="Tritt A."/>
            <person name="Lipzen A."/>
            <person name="He G."/>
            <person name="Yan M."/>
            <person name="Ng V."/>
            <person name="Cullen D."/>
            <person name="Martin F."/>
            <person name="Rosso M.-N."/>
            <person name="Henrissat B."/>
            <person name="Hibbett D."/>
            <person name="Martinez A.T."/>
            <person name="Grigoriev I.V."/>
        </authorList>
    </citation>
    <scope>NUCLEOTIDE SEQUENCE</scope>
    <source>
        <strain evidence="14">MF-IS2</strain>
    </source>
</reference>
<evidence type="ECO:0000256" key="10">
    <source>
        <dbReference type="SAM" id="MobiDB-lite"/>
    </source>
</evidence>
<feature type="domain" description="Phorbol-ester/DAG-type" evidence="13">
    <location>
        <begin position="1659"/>
        <end position="1706"/>
    </location>
</feature>
<evidence type="ECO:0000313" key="14">
    <source>
        <dbReference type="EMBL" id="KAF9454333.1"/>
    </source>
</evidence>
<evidence type="ECO:0000256" key="1">
    <source>
        <dbReference type="ARBA" id="ARBA00006529"/>
    </source>
</evidence>
<feature type="region of interest" description="Disordered" evidence="10">
    <location>
        <begin position="108"/>
        <end position="139"/>
    </location>
</feature>
<dbReference type="SUPFAM" id="SSF57889">
    <property type="entry name" value="Cysteine-rich domain"/>
    <property type="match status" value="1"/>
</dbReference>
<feature type="compositionally biased region" description="Low complexity" evidence="10">
    <location>
        <begin position="769"/>
        <end position="793"/>
    </location>
</feature>
<dbReference type="SMART" id="SM00220">
    <property type="entry name" value="S_TKc"/>
    <property type="match status" value="1"/>
</dbReference>
<dbReference type="PROSITE" id="PS00108">
    <property type="entry name" value="PROTEIN_KINASE_ST"/>
    <property type="match status" value="1"/>
</dbReference>
<feature type="compositionally biased region" description="Low complexity" evidence="10">
    <location>
        <begin position="165"/>
        <end position="187"/>
    </location>
</feature>
<evidence type="ECO:0000256" key="2">
    <source>
        <dbReference type="ARBA" id="ARBA00022527"/>
    </source>
</evidence>
<feature type="compositionally biased region" description="Low complexity" evidence="10">
    <location>
        <begin position="11"/>
        <end position="30"/>
    </location>
</feature>
<dbReference type="GO" id="GO:0004674">
    <property type="term" value="F:protein serine/threonine kinase activity"/>
    <property type="evidence" value="ECO:0007669"/>
    <property type="project" value="UniProtKB-KW"/>
</dbReference>
<dbReference type="SMART" id="SM00109">
    <property type="entry name" value="C1"/>
    <property type="match status" value="1"/>
</dbReference>
<dbReference type="InterPro" id="IPR003096">
    <property type="entry name" value="SM22_calponin"/>
</dbReference>
<comment type="caution">
    <text evidence="14">The sequence shown here is derived from an EMBL/GenBank/DDBJ whole genome shotgun (WGS) entry which is preliminary data.</text>
</comment>
<dbReference type="InterPro" id="IPR036872">
    <property type="entry name" value="CH_dom_sf"/>
</dbReference>
<evidence type="ECO:0000259" key="11">
    <source>
        <dbReference type="PROSITE" id="PS50011"/>
    </source>
</evidence>
<evidence type="ECO:0000259" key="12">
    <source>
        <dbReference type="PROSITE" id="PS50021"/>
    </source>
</evidence>
<feature type="compositionally biased region" description="Low complexity" evidence="10">
    <location>
        <begin position="1208"/>
        <end position="1231"/>
    </location>
</feature>
<dbReference type="PRINTS" id="PR00888">
    <property type="entry name" value="SM22CALPONIN"/>
</dbReference>